<comment type="caution">
    <text evidence="1">The sequence shown here is derived from an EMBL/GenBank/DDBJ whole genome shotgun (WGS) entry which is preliminary data.</text>
</comment>
<reference evidence="1" key="1">
    <citation type="journal article" date="2019" name="bioRxiv">
        <title>The Genome of the Zebra Mussel, Dreissena polymorpha: A Resource for Invasive Species Research.</title>
        <authorList>
            <person name="McCartney M.A."/>
            <person name="Auch B."/>
            <person name="Kono T."/>
            <person name="Mallez S."/>
            <person name="Zhang Y."/>
            <person name="Obille A."/>
            <person name="Becker A."/>
            <person name="Abrahante J.E."/>
            <person name="Garbe J."/>
            <person name="Badalamenti J.P."/>
            <person name="Herman A."/>
            <person name="Mangelson H."/>
            <person name="Liachko I."/>
            <person name="Sullivan S."/>
            <person name="Sone E.D."/>
            <person name="Koren S."/>
            <person name="Silverstein K.A.T."/>
            <person name="Beckman K.B."/>
            <person name="Gohl D.M."/>
        </authorList>
    </citation>
    <scope>NUCLEOTIDE SEQUENCE</scope>
    <source>
        <strain evidence="1">Duluth1</strain>
        <tissue evidence="1">Whole animal</tissue>
    </source>
</reference>
<name>A0A9D4HYK3_DREPO</name>
<dbReference type="AlphaFoldDB" id="A0A9D4HYK3"/>
<organism evidence="1 2">
    <name type="scientific">Dreissena polymorpha</name>
    <name type="common">Zebra mussel</name>
    <name type="synonym">Mytilus polymorpha</name>
    <dbReference type="NCBI Taxonomy" id="45954"/>
    <lineage>
        <taxon>Eukaryota</taxon>
        <taxon>Metazoa</taxon>
        <taxon>Spiralia</taxon>
        <taxon>Lophotrochozoa</taxon>
        <taxon>Mollusca</taxon>
        <taxon>Bivalvia</taxon>
        <taxon>Autobranchia</taxon>
        <taxon>Heteroconchia</taxon>
        <taxon>Euheterodonta</taxon>
        <taxon>Imparidentia</taxon>
        <taxon>Neoheterodontei</taxon>
        <taxon>Myida</taxon>
        <taxon>Dreissenoidea</taxon>
        <taxon>Dreissenidae</taxon>
        <taxon>Dreissena</taxon>
    </lineage>
</organism>
<reference evidence="1" key="2">
    <citation type="submission" date="2020-11" db="EMBL/GenBank/DDBJ databases">
        <authorList>
            <person name="McCartney M.A."/>
            <person name="Auch B."/>
            <person name="Kono T."/>
            <person name="Mallez S."/>
            <person name="Becker A."/>
            <person name="Gohl D.M."/>
            <person name="Silverstein K.A.T."/>
            <person name="Koren S."/>
            <person name="Bechman K.B."/>
            <person name="Herman A."/>
            <person name="Abrahante J.E."/>
            <person name="Garbe J."/>
        </authorList>
    </citation>
    <scope>NUCLEOTIDE SEQUENCE</scope>
    <source>
        <strain evidence="1">Duluth1</strain>
        <tissue evidence="1">Whole animal</tissue>
    </source>
</reference>
<sequence>MVNKIVVGSDVNVHAIEVVENTIIRDIIGNLAVKIASDSAFDPAILFQLFLVVSKYGDPSLAVVLSYELSSHPVAFFEAKNILYRSGNLRFAHLRGTNILVKNVNARVFTDGAQRPILKPHLGNQFLITSKTAPPLVAIHVIQLTGTIFELNSCIKKTNVLTKFHKNWAKNVKSRLAQTNQQTNQPTDQQTGQKQYVPHYYNINKTYVLTNFHDDWENIVTSRVFTRKTTPPTGGHVFHRTKTTFEHYQHIIKANIFTKFYENLAKNATSRVLTYFHYIHMEKNAPPTGGHVF</sequence>
<keyword evidence="2" id="KW-1185">Reference proteome</keyword>
<evidence type="ECO:0000313" key="1">
    <source>
        <dbReference type="EMBL" id="KAH3737482.1"/>
    </source>
</evidence>
<proteinExistence type="predicted"/>
<evidence type="ECO:0000313" key="2">
    <source>
        <dbReference type="Proteomes" id="UP000828390"/>
    </source>
</evidence>
<accession>A0A9D4HYK3</accession>
<gene>
    <name evidence="1" type="ORF">DPMN_044075</name>
</gene>
<dbReference type="EMBL" id="JAIWYP010000011">
    <property type="protein sequence ID" value="KAH3737482.1"/>
    <property type="molecule type" value="Genomic_DNA"/>
</dbReference>
<protein>
    <submittedName>
        <fullName evidence="1">Uncharacterized protein</fullName>
    </submittedName>
</protein>
<dbReference type="Proteomes" id="UP000828390">
    <property type="component" value="Unassembled WGS sequence"/>
</dbReference>